<gene>
    <name evidence="2" type="ORF">C454_19924</name>
</gene>
<evidence type="ECO:0000313" key="3">
    <source>
        <dbReference type="Proteomes" id="UP000011571"/>
    </source>
</evidence>
<dbReference type="InterPro" id="IPR011576">
    <property type="entry name" value="Pyridox_Oxase_N"/>
</dbReference>
<reference evidence="2 3" key="1">
    <citation type="journal article" date="2014" name="PLoS Genet.">
        <title>Phylogenetically driven sequencing of extremely halophilic archaea reveals strategies for static and dynamic osmo-response.</title>
        <authorList>
            <person name="Becker E.A."/>
            <person name="Seitzer P.M."/>
            <person name="Tritt A."/>
            <person name="Larsen D."/>
            <person name="Krusor M."/>
            <person name="Yao A.I."/>
            <person name="Wu D."/>
            <person name="Madern D."/>
            <person name="Eisen J.A."/>
            <person name="Darling A.E."/>
            <person name="Facciotti M.T."/>
        </authorList>
    </citation>
    <scope>NUCLEOTIDE SEQUENCE [LARGE SCALE GENOMIC DNA]</scope>
    <source>
        <strain evidence="3">ATCC 33959 / DSM 4427 / JCM 8863 / NBRC 102184 / NCIMB 2188 / Ma 2.38</strain>
    </source>
</reference>
<sequence length="324" mass="35911">MATTLGTCRYSGRGRSIVAPPESSVTASTGTDRIRDAVYDSLTAEFATARDDRPAVVPVTPFFDREREVVVVTAAPAFAGKAEQAAANPRVSLLLHEGEGRLHLTGRATVRDDDLEANTAVVERLIRDEPPSPKRKAMVEAADFLGTRLGLLLLDWYGLRILIEIRPTAVDSRPSDGTTTVPTWSAAGVDGGEAETYDRMVVTVTDEAGYPRSWPVSAATIRDGRLRLTPPDDVTPADGQPACVLVHWHDADLAKLEQRLIRGRCRKDARGLVFDPASSFHLRNRTPRDRLRFIVDGKRRTRAYFDDRGRTYRPVPRLRTLLEW</sequence>
<evidence type="ECO:0000259" key="1">
    <source>
        <dbReference type="Pfam" id="PF01243"/>
    </source>
</evidence>
<dbReference type="InterPro" id="IPR012349">
    <property type="entry name" value="Split_barrel_FMN-bd"/>
</dbReference>
<comment type="caution">
    <text evidence="2">The sequence shown here is derived from an EMBL/GenBank/DDBJ whole genome shotgun (WGS) entry which is preliminary data.</text>
</comment>
<dbReference type="EMBL" id="AOLJ01000028">
    <property type="protein sequence ID" value="ELZ75957.1"/>
    <property type="molecule type" value="Genomic_DNA"/>
</dbReference>
<feature type="domain" description="Pyridoxamine 5'-phosphate oxidase N-terminal" evidence="1">
    <location>
        <begin position="32"/>
        <end position="138"/>
    </location>
</feature>
<dbReference type="PATRIC" id="fig|1227459.3.peg.3934"/>
<evidence type="ECO:0000313" key="2">
    <source>
        <dbReference type="EMBL" id="ELZ75957.1"/>
    </source>
</evidence>
<name>M0GWS1_HALGM</name>
<dbReference type="Pfam" id="PF01243">
    <property type="entry name" value="PNPOx_N"/>
    <property type="match status" value="1"/>
</dbReference>
<dbReference type="AlphaFoldDB" id="M0GWS1"/>
<accession>M0GWS1</accession>
<proteinExistence type="predicted"/>
<dbReference type="SUPFAM" id="SSF50475">
    <property type="entry name" value="FMN-binding split barrel"/>
    <property type="match status" value="1"/>
</dbReference>
<dbReference type="Gene3D" id="2.30.110.10">
    <property type="entry name" value="Electron Transport, Fmn-binding Protein, Chain A"/>
    <property type="match status" value="1"/>
</dbReference>
<organism evidence="2 3">
    <name type="scientific">Haloferax gibbonsii (strain ATCC 33959 / DSM 4427 / JCM 8863 / NBRC 102184 / NCIMB 2188 / Ma 2.38)</name>
    <dbReference type="NCBI Taxonomy" id="1227459"/>
    <lineage>
        <taxon>Archaea</taxon>
        <taxon>Methanobacteriati</taxon>
        <taxon>Methanobacteriota</taxon>
        <taxon>Stenosarchaea group</taxon>
        <taxon>Halobacteria</taxon>
        <taxon>Halobacteriales</taxon>
        <taxon>Haloferacaceae</taxon>
        <taxon>Haloferax</taxon>
    </lineage>
</organism>
<dbReference type="Proteomes" id="UP000011571">
    <property type="component" value="Unassembled WGS sequence"/>
</dbReference>
<keyword evidence="3" id="KW-1185">Reference proteome</keyword>
<protein>
    <submittedName>
        <fullName evidence="2">Hemerythrin HHE cation binding domain-containing protein</fullName>
    </submittedName>
</protein>